<feature type="compositionally biased region" description="Polar residues" evidence="1">
    <location>
        <begin position="678"/>
        <end position="706"/>
    </location>
</feature>
<sequence>MYNKIAAVVVVTVVAIINKAVVTTTMPLKYRHGLIATNNCISNDQDKPVQEDEDNSTGRTTPIDLRMTDDTAEKFKRKKMHAIEELLQTERDYVQDLSYLVQVCLQVLSRQSWISSDHKSTIIRNSHAILSFHKQFIISYTTFSVYDDNWSCIAKTFLDQIGQFSLYKHYCDLHAEAWTLTSEYRDRPEWACFLKDCTILDSYSIPPLNLNTTLSEQQQAKKLHFEDYLIKPVQRICRYQLLIKEIIRYTSPQTAEYDLWNSVLIEMQDIVGEIDNLKLQREMKERTDRFIERLDGDWRISKRHVSQLGNLLLAGAIEITYSALGQSVSKPRYLGCFIFQTYIIMVRPKKVTSYEPKHWFPLRMADFEDLSDIEGQREHAFVVRCKKHTFAFSASCSQEKQLWVKKLQEAIVTAKIEASDENLSAQDFIVSSLPGITSKRSPQSIRLSRSFTNILDMTLAGATTSSSSDQIMSFSERKTLRRSASTSIQFEDIMKMTQPTAEPPALPLVHHDAKLKKRYSADYLYHHPANGFALKPRNNSEMYIKPDAFGGNKPARPNSLDLLSVTNNNTSMIGKMSFQFKNNHQNALRVTVDHKLRDVCTQEYLSSRAWHMRDKEHNASFQSSIDLLSLSTTTDSNLNSPIISNNNNDLLKKRKSSSFIRSSASSFSLMIPKRNSDSRQSNNSKLQQQQPPSEDVQSNHSSSCASSIDRCMSPTTTNKSNNSRRPSHSSQLLRQLSQNRGCFSESPHSFDSEYSFSTSQKRLERSPSRKQIFVGKVLRRIASLHHKSPSSFGQEFNEVD</sequence>
<dbReference type="GO" id="GO:0005085">
    <property type="term" value="F:guanyl-nucleotide exchange factor activity"/>
    <property type="evidence" value="ECO:0007669"/>
    <property type="project" value="InterPro"/>
</dbReference>
<dbReference type="SMART" id="SM00233">
    <property type="entry name" value="PH"/>
    <property type="match status" value="1"/>
</dbReference>
<proteinExistence type="predicted"/>
<dbReference type="Pfam" id="PF00169">
    <property type="entry name" value="PH"/>
    <property type="match status" value="1"/>
</dbReference>
<feature type="domain" description="PH" evidence="2">
    <location>
        <begin position="310"/>
        <end position="412"/>
    </location>
</feature>
<evidence type="ECO:0000313" key="5">
    <source>
        <dbReference type="Proteomes" id="UP000014254"/>
    </source>
</evidence>
<evidence type="ECO:0000259" key="3">
    <source>
        <dbReference type="PROSITE" id="PS50010"/>
    </source>
</evidence>
<dbReference type="PROSITE" id="PS50003">
    <property type="entry name" value="PH_DOMAIN"/>
    <property type="match status" value="1"/>
</dbReference>
<dbReference type="Pfam" id="PF00621">
    <property type="entry name" value="RhoGEF"/>
    <property type="match status" value="1"/>
</dbReference>
<evidence type="ECO:0008006" key="6">
    <source>
        <dbReference type="Google" id="ProtNLM"/>
    </source>
</evidence>
<dbReference type="InterPro" id="IPR035899">
    <property type="entry name" value="DBL_dom_sf"/>
</dbReference>
<dbReference type="CDD" id="cd00160">
    <property type="entry name" value="RhoGEF"/>
    <property type="match status" value="1"/>
</dbReference>
<dbReference type="AlphaFoldDB" id="S2JHW8"/>
<reference evidence="5" key="1">
    <citation type="submission" date="2013-05" db="EMBL/GenBank/DDBJ databases">
        <title>The Genome sequence of Mucor circinelloides f. circinelloides 1006PhL.</title>
        <authorList>
            <consortium name="The Broad Institute Genomics Platform"/>
            <person name="Cuomo C."/>
            <person name="Earl A."/>
            <person name="Findley K."/>
            <person name="Lee S.C."/>
            <person name="Walker B."/>
            <person name="Young S."/>
            <person name="Zeng Q."/>
            <person name="Gargeya S."/>
            <person name="Fitzgerald M."/>
            <person name="Haas B."/>
            <person name="Abouelleil A."/>
            <person name="Allen A.W."/>
            <person name="Alvarado L."/>
            <person name="Arachchi H.M."/>
            <person name="Berlin A.M."/>
            <person name="Chapman S.B."/>
            <person name="Gainer-Dewar J."/>
            <person name="Goldberg J."/>
            <person name="Griggs A."/>
            <person name="Gujja S."/>
            <person name="Hansen M."/>
            <person name="Howarth C."/>
            <person name="Imamovic A."/>
            <person name="Ireland A."/>
            <person name="Larimer J."/>
            <person name="McCowan C."/>
            <person name="Murphy C."/>
            <person name="Pearson M."/>
            <person name="Poon T.W."/>
            <person name="Priest M."/>
            <person name="Roberts A."/>
            <person name="Saif S."/>
            <person name="Shea T."/>
            <person name="Sisk P."/>
            <person name="Sykes S."/>
            <person name="Wortman J."/>
            <person name="Nusbaum C."/>
            <person name="Birren B."/>
        </authorList>
    </citation>
    <scope>NUCLEOTIDE SEQUENCE [LARGE SCALE GENOMIC DNA]</scope>
    <source>
        <strain evidence="5">1006PhL</strain>
    </source>
</reference>
<evidence type="ECO:0000256" key="1">
    <source>
        <dbReference type="SAM" id="MobiDB-lite"/>
    </source>
</evidence>
<feature type="domain" description="DH" evidence="3">
    <location>
        <begin position="78"/>
        <end position="277"/>
    </location>
</feature>
<dbReference type="eggNOG" id="KOG3519">
    <property type="taxonomic scope" value="Eukaryota"/>
</dbReference>
<feature type="region of interest" description="Disordered" evidence="1">
    <location>
        <begin position="42"/>
        <end position="63"/>
    </location>
</feature>
<dbReference type="PANTHER" id="PTHR12673:SF270">
    <property type="entry name" value="FYVE-TYPE DOMAIN-CONTAINING PROTEIN"/>
    <property type="match status" value="1"/>
</dbReference>
<dbReference type="SMART" id="SM00325">
    <property type="entry name" value="RhoGEF"/>
    <property type="match status" value="1"/>
</dbReference>
<dbReference type="Gene3D" id="1.20.900.10">
    <property type="entry name" value="Dbl homology (DH) domain"/>
    <property type="match status" value="1"/>
</dbReference>
<dbReference type="SUPFAM" id="SSF50729">
    <property type="entry name" value="PH domain-like"/>
    <property type="match status" value="1"/>
</dbReference>
<dbReference type="PANTHER" id="PTHR12673">
    <property type="entry name" value="FACIOGENITAL DYSPLASIA PROTEIN"/>
    <property type="match status" value="1"/>
</dbReference>
<dbReference type="Proteomes" id="UP000014254">
    <property type="component" value="Unassembled WGS sequence"/>
</dbReference>
<dbReference type="STRING" id="1220926.S2JHW8"/>
<dbReference type="SUPFAM" id="SSF48065">
    <property type="entry name" value="DBL homology domain (DH-domain)"/>
    <property type="match status" value="1"/>
</dbReference>
<evidence type="ECO:0000259" key="2">
    <source>
        <dbReference type="PROSITE" id="PS50003"/>
    </source>
</evidence>
<dbReference type="InterPro" id="IPR051092">
    <property type="entry name" value="FYVE_RhoGEF_PH"/>
</dbReference>
<accession>S2JHW8</accession>
<dbReference type="InParanoid" id="S2JHW8"/>
<name>S2JHW8_MUCC1</name>
<organism evidence="4 5">
    <name type="scientific">Mucor circinelloides f. circinelloides (strain 1006PhL)</name>
    <name type="common">Mucormycosis agent</name>
    <name type="synonym">Calyptromyces circinelloides</name>
    <dbReference type="NCBI Taxonomy" id="1220926"/>
    <lineage>
        <taxon>Eukaryota</taxon>
        <taxon>Fungi</taxon>
        <taxon>Fungi incertae sedis</taxon>
        <taxon>Mucoromycota</taxon>
        <taxon>Mucoromycotina</taxon>
        <taxon>Mucoromycetes</taxon>
        <taxon>Mucorales</taxon>
        <taxon>Mucorineae</taxon>
        <taxon>Mucoraceae</taxon>
        <taxon>Mucor</taxon>
    </lineage>
</organism>
<dbReference type="OMA" id="AFVVRCK"/>
<dbReference type="EMBL" id="KE123934">
    <property type="protein sequence ID" value="EPB89479.1"/>
    <property type="molecule type" value="Genomic_DNA"/>
</dbReference>
<dbReference type="OrthoDB" id="1716625at2759"/>
<dbReference type="GO" id="GO:0005737">
    <property type="term" value="C:cytoplasm"/>
    <property type="evidence" value="ECO:0007669"/>
    <property type="project" value="TreeGrafter"/>
</dbReference>
<dbReference type="InterPro" id="IPR001849">
    <property type="entry name" value="PH_domain"/>
</dbReference>
<dbReference type="Gene3D" id="2.30.29.30">
    <property type="entry name" value="Pleckstrin-homology domain (PH domain)/Phosphotyrosine-binding domain (PTB)"/>
    <property type="match status" value="1"/>
</dbReference>
<protein>
    <recommendedName>
        <fullName evidence="6">DH domain-containing protein</fullName>
    </recommendedName>
</protein>
<dbReference type="InterPro" id="IPR000219">
    <property type="entry name" value="DH_dom"/>
</dbReference>
<gene>
    <name evidence="4" type="ORF">HMPREF1544_03710</name>
</gene>
<dbReference type="PROSITE" id="PS50010">
    <property type="entry name" value="DH_2"/>
    <property type="match status" value="1"/>
</dbReference>
<evidence type="ECO:0000313" key="4">
    <source>
        <dbReference type="EMBL" id="EPB89479.1"/>
    </source>
</evidence>
<dbReference type="VEuPathDB" id="FungiDB:HMPREF1544_03710"/>
<keyword evidence="5" id="KW-1185">Reference proteome</keyword>
<dbReference type="InterPro" id="IPR011993">
    <property type="entry name" value="PH-like_dom_sf"/>
</dbReference>
<feature type="region of interest" description="Disordered" evidence="1">
    <location>
        <begin position="670"/>
        <end position="733"/>
    </location>
</feature>